<reference evidence="5 6" key="1">
    <citation type="submission" date="2018-08" db="EMBL/GenBank/DDBJ databases">
        <title>A genome reference for cultivated species of the human gut microbiota.</title>
        <authorList>
            <person name="Zou Y."/>
            <person name="Xue W."/>
            <person name="Luo G."/>
        </authorList>
    </citation>
    <scope>NUCLEOTIDE SEQUENCE [LARGE SCALE GENOMIC DNA]</scope>
    <source>
        <strain evidence="5 6">AM43-11</strain>
    </source>
</reference>
<dbReference type="Pfam" id="PF12965">
    <property type="entry name" value="DUF3854"/>
    <property type="match status" value="1"/>
</dbReference>
<dbReference type="InterPro" id="IPR050219">
    <property type="entry name" value="DnaG_primase"/>
</dbReference>
<gene>
    <name evidence="5" type="ORF">DW927_19090</name>
</gene>
<dbReference type="AlphaFoldDB" id="A0A413SB75"/>
<dbReference type="InterPro" id="IPR036977">
    <property type="entry name" value="DNA_primase_Znf_CHC2"/>
</dbReference>
<dbReference type="Proteomes" id="UP000284465">
    <property type="component" value="Unassembled WGS sequence"/>
</dbReference>
<dbReference type="GO" id="GO:0006269">
    <property type="term" value="P:DNA replication, synthesis of primer"/>
    <property type="evidence" value="ECO:0007669"/>
    <property type="project" value="TreeGrafter"/>
</dbReference>
<dbReference type="SMART" id="SM00400">
    <property type="entry name" value="ZnF_CHCC"/>
    <property type="match status" value="1"/>
</dbReference>
<keyword evidence="1" id="KW-0479">Metal-binding</keyword>
<dbReference type="GO" id="GO:0003899">
    <property type="term" value="F:DNA-directed RNA polymerase activity"/>
    <property type="evidence" value="ECO:0007669"/>
    <property type="project" value="InterPro"/>
</dbReference>
<evidence type="ECO:0000259" key="4">
    <source>
        <dbReference type="SMART" id="SM00400"/>
    </source>
</evidence>
<evidence type="ECO:0000256" key="1">
    <source>
        <dbReference type="ARBA" id="ARBA00022723"/>
    </source>
</evidence>
<dbReference type="GO" id="GO:0005737">
    <property type="term" value="C:cytoplasm"/>
    <property type="evidence" value="ECO:0007669"/>
    <property type="project" value="TreeGrafter"/>
</dbReference>
<dbReference type="EMBL" id="QSFP01000039">
    <property type="protein sequence ID" value="RHA61506.1"/>
    <property type="molecule type" value="Genomic_DNA"/>
</dbReference>
<comment type="caution">
    <text evidence="5">The sequence shown here is derived from an EMBL/GenBank/DDBJ whole genome shotgun (WGS) entry which is preliminary data.</text>
</comment>
<protein>
    <submittedName>
        <fullName evidence="5">DUF3854 domain-containing protein</fullName>
    </submittedName>
</protein>
<sequence>MAAKITEKERHIFIENMFAKLENVTVESIVSSRIPLKHNGRHLLGLCPFHNDTHLGSFLVTPDRGIWKCFACGDGYAGNGIKFISLYDGIDYLQAAFKVALEKGIITYDEYSLYSQRQNYSESYIKKIAEKYDKEKKSSAKPLKMADIAIRHNVYHVIKDACQLSDQHMSQLKEERKLSDERINADYFTFPCLSWEKNNVIKKIREEYPEYTDEVLMTVPGFYYDRTKKKIAFYAVKGIGMLIHDVYGRVAAIQIRRDTIKEGQQRYIWFSSSFAPYEPDKYIGGTGCGSPRDILYPANTDRSILCITEGRFKSEVIRDFGNVTISLQGVGSQKGLDSDITEIMKELPIKSVFLMFDADSFGNTAVFLQLEKLICMLQEKFPSLKIRVVCWRKEYGKGIDDLYHNGKIKTVKYIESDLYVKTYRSVLSKILKSYETESLSDLKKLSLEEKKSFEDNLQQAEESIFLQ</sequence>
<dbReference type="Gene3D" id="3.90.580.10">
    <property type="entry name" value="Zinc finger, CHC2-type domain"/>
    <property type="match status" value="1"/>
</dbReference>
<dbReference type="GO" id="GO:0003677">
    <property type="term" value="F:DNA binding"/>
    <property type="evidence" value="ECO:0007669"/>
    <property type="project" value="InterPro"/>
</dbReference>
<evidence type="ECO:0000256" key="3">
    <source>
        <dbReference type="ARBA" id="ARBA00022833"/>
    </source>
</evidence>
<evidence type="ECO:0000313" key="5">
    <source>
        <dbReference type="EMBL" id="RHA61506.1"/>
    </source>
</evidence>
<evidence type="ECO:0000256" key="2">
    <source>
        <dbReference type="ARBA" id="ARBA00022771"/>
    </source>
</evidence>
<name>A0A413SB75_9FIRM</name>
<accession>A0A413SB75</accession>
<dbReference type="Pfam" id="PF01807">
    <property type="entry name" value="Zn_ribbon_DnaG"/>
    <property type="match status" value="1"/>
</dbReference>
<dbReference type="InterPro" id="IPR002694">
    <property type="entry name" value="Znf_CHC2"/>
</dbReference>
<proteinExistence type="predicted"/>
<dbReference type="InterPro" id="IPR024385">
    <property type="entry name" value="DUF3854"/>
</dbReference>
<evidence type="ECO:0000313" key="6">
    <source>
        <dbReference type="Proteomes" id="UP000284465"/>
    </source>
</evidence>
<feature type="domain" description="Zinc finger CHC2-type" evidence="4">
    <location>
        <begin position="43"/>
        <end position="100"/>
    </location>
</feature>
<dbReference type="SUPFAM" id="SSF57783">
    <property type="entry name" value="Zinc beta-ribbon"/>
    <property type="match status" value="1"/>
</dbReference>
<dbReference type="PANTHER" id="PTHR30313:SF2">
    <property type="entry name" value="DNA PRIMASE"/>
    <property type="match status" value="1"/>
</dbReference>
<keyword evidence="3" id="KW-0862">Zinc</keyword>
<organism evidence="5 6">
    <name type="scientific">Roseburia intestinalis</name>
    <dbReference type="NCBI Taxonomy" id="166486"/>
    <lineage>
        <taxon>Bacteria</taxon>
        <taxon>Bacillati</taxon>
        <taxon>Bacillota</taxon>
        <taxon>Clostridia</taxon>
        <taxon>Lachnospirales</taxon>
        <taxon>Lachnospiraceae</taxon>
        <taxon>Roseburia</taxon>
    </lineage>
</organism>
<dbReference type="GO" id="GO:0008270">
    <property type="term" value="F:zinc ion binding"/>
    <property type="evidence" value="ECO:0007669"/>
    <property type="project" value="UniProtKB-KW"/>
</dbReference>
<dbReference type="PANTHER" id="PTHR30313">
    <property type="entry name" value="DNA PRIMASE"/>
    <property type="match status" value="1"/>
</dbReference>
<keyword evidence="2" id="KW-0863">Zinc-finger</keyword>
<dbReference type="RefSeq" id="WP_118592454.1">
    <property type="nucleotide sequence ID" value="NZ_JADNLD010000051.1"/>
</dbReference>